<proteinExistence type="predicted"/>
<dbReference type="SUPFAM" id="SSF54427">
    <property type="entry name" value="NTF2-like"/>
    <property type="match status" value="1"/>
</dbReference>
<dbReference type="Proteomes" id="UP001500742">
    <property type="component" value="Unassembled WGS sequence"/>
</dbReference>
<comment type="caution">
    <text evidence="2">The sequence shown here is derived from an EMBL/GenBank/DDBJ whole genome shotgun (WGS) entry which is preliminary data.</text>
</comment>
<dbReference type="Pfam" id="PF12680">
    <property type="entry name" value="SnoaL_2"/>
    <property type="match status" value="1"/>
</dbReference>
<evidence type="ECO:0000313" key="2">
    <source>
        <dbReference type="EMBL" id="GAA3988022.1"/>
    </source>
</evidence>
<sequence>MTNKEIIVQVIDAFDTGNSDVITGHMTDDAEWHFLGDQAYIGLETIKKFFNDHKEVKVTSSIKNHIIVDGDTIAVSGEIACTTSKGILCDMYYCDIYEMENFKIKKLISYTVGKKKQSA</sequence>
<dbReference type="EMBL" id="BAAAZC010000030">
    <property type="protein sequence ID" value="GAA3988022.1"/>
    <property type="molecule type" value="Genomic_DNA"/>
</dbReference>
<dbReference type="Gene3D" id="3.10.450.50">
    <property type="match status" value="1"/>
</dbReference>
<keyword evidence="3" id="KW-1185">Reference proteome</keyword>
<evidence type="ECO:0000259" key="1">
    <source>
        <dbReference type="Pfam" id="PF12680"/>
    </source>
</evidence>
<dbReference type="InterPro" id="IPR037401">
    <property type="entry name" value="SnoaL-like"/>
</dbReference>
<reference evidence="3" key="1">
    <citation type="journal article" date="2019" name="Int. J. Syst. Evol. Microbiol.">
        <title>The Global Catalogue of Microorganisms (GCM) 10K type strain sequencing project: providing services to taxonomists for standard genome sequencing and annotation.</title>
        <authorList>
            <consortium name="The Broad Institute Genomics Platform"/>
            <consortium name="The Broad Institute Genome Sequencing Center for Infectious Disease"/>
            <person name="Wu L."/>
            <person name="Ma J."/>
        </authorList>
    </citation>
    <scope>NUCLEOTIDE SEQUENCE [LARGE SCALE GENOMIC DNA]</scope>
    <source>
        <strain evidence="3">JCM 16601</strain>
    </source>
</reference>
<protein>
    <recommendedName>
        <fullName evidence="1">SnoaL-like domain-containing protein</fullName>
    </recommendedName>
</protein>
<dbReference type="RefSeq" id="WP_259093216.1">
    <property type="nucleotide sequence ID" value="NZ_BAAAZC010000030.1"/>
</dbReference>
<organism evidence="2 3">
    <name type="scientific">Mucilaginibacter dorajii</name>
    <dbReference type="NCBI Taxonomy" id="692994"/>
    <lineage>
        <taxon>Bacteria</taxon>
        <taxon>Pseudomonadati</taxon>
        <taxon>Bacteroidota</taxon>
        <taxon>Sphingobacteriia</taxon>
        <taxon>Sphingobacteriales</taxon>
        <taxon>Sphingobacteriaceae</taxon>
        <taxon>Mucilaginibacter</taxon>
    </lineage>
</organism>
<name>A0ABP7QTU4_9SPHI</name>
<feature type="domain" description="SnoaL-like" evidence="1">
    <location>
        <begin position="9"/>
        <end position="105"/>
    </location>
</feature>
<gene>
    <name evidence="2" type="ORF">GCM10022210_45950</name>
</gene>
<accession>A0ABP7QTU4</accession>
<evidence type="ECO:0000313" key="3">
    <source>
        <dbReference type="Proteomes" id="UP001500742"/>
    </source>
</evidence>
<dbReference type="InterPro" id="IPR032710">
    <property type="entry name" value="NTF2-like_dom_sf"/>
</dbReference>